<protein>
    <submittedName>
        <fullName evidence="2">Uncharacterized protein</fullName>
    </submittedName>
</protein>
<organism evidence="2 3">
    <name type="scientific">Ananas comosus</name>
    <name type="common">Pineapple</name>
    <name type="synonym">Ananas ananas</name>
    <dbReference type="NCBI Taxonomy" id="4615"/>
    <lineage>
        <taxon>Eukaryota</taxon>
        <taxon>Viridiplantae</taxon>
        <taxon>Streptophyta</taxon>
        <taxon>Embryophyta</taxon>
        <taxon>Tracheophyta</taxon>
        <taxon>Spermatophyta</taxon>
        <taxon>Magnoliopsida</taxon>
        <taxon>Liliopsida</taxon>
        <taxon>Poales</taxon>
        <taxon>Bromeliaceae</taxon>
        <taxon>Bromelioideae</taxon>
        <taxon>Ananas</taxon>
    </lineage>
</organism>
<comment type="caution">
    <text evidence="2">The sequence shown here is derived from an EMBL/GenBank/DDBJ whole genome shotgun (WGS) entry which is preliminary data.</text>
</comment>
<evidence type="ECO:0000313" key="3">
    <source>
        <dbReference type="Proteomes" id="UP000092600"/>
    </source>
</evidence>
<dbReference type="AlphaFoldDB" id="A0A199V057"/>
<feature type="region of interest" description="Disordered" evidence="1">
    <location>
        <begin position="1"/>
        <end position="26"/>
    </location>
</feature>
<name>A0A199V057_ANACO</name>
<sequence>MAAAPARFSSSSSSSSPCFSSRSPTSAPIHATELLWPASASQDRRPLPRRALLEAAARGGEVVACGAEKPRPGDASAAAAAAAAAFSVGDPAPPRARNPIRRHTISVSLGMRVDDKSYCWSFCKKRSRLLLVDKDKALFTIVVSGRIKYCNKSLSSLINLLRIYQRSHKLNES</sequence>
<proteinExistence type="predicted"/>
<evidence type="ECO:0000313" key="2">
    <source>
        <dbReference type="EMBL" id="OAY70266.1"/>
    </source>
</evidence>
<evidence type="ECO:0000256" key="1">
    <source>
        <dbReference type="SAM" id="MobiDB-lite"/>
    </source>
</evidence>
<dbReference type="Proteomes" id="UP000092600">
    <property type="component" value="Unassembled WGS sequence"/>
</dbReference>
<gene>
    <name evidence="2" type="ORF">ACMD2_22877</name>
</gene>
<reference evidence="2 3" key="1">
    <citation type="journal article" date="2016" name="DNA Res.">
        <title>The draft genome of MD-2 pineapple using hybrid error correction of long reads.</title>
        <authorList>
            <person name="Redwan R.M."/>
            <person name="Saidin A."/>
            <person name="Kumar S.V."/>
        </authorList>
    </citation>
    <scope>NUCLEOTIDE SEQUENCE [LARGE SCALE GENOMIC DNA]</scope>
    <source>
        <strain evidence="3">cv. MD2</strain>
        <tissue evidence="2">Leaf</tissue>
    </source>
</reference>
<dbReference type="EMBL" id="LSRQ01003979">
    <property type="protein sequence ID" value="OAY70266.1"/>
    <property type="molecule type" value="Genomic_DNA"/>
</dbReference>
<accession>A0A199V057</accession>